<dbReference type="Pfam" id="PF00550">
    <property type="entry name" value="PP-binding"/>
    <property type="match status" value="1"/>
</dbReference>
<dbReference type="GO" id="GO:0043041">
    <property type="term" value="P:amino acid activation for nonribosomal peptide biosynthetic process"/>
    <property type="evidence" value="ECO:0007669"/>
    <property type="project" value="TreeGrafter"/>
</dbReference>
<dbReference type="EMBL" id="CBSW010000217">
    <property type="protein sequence ID" value="CDG98194.1"/>
    <property type="molecule type" value="Genomic_DNA"/>
</dbReference>
<dbReference type="SUPFAM" id="SSF47336">
    <property type="entry name" value="ACP-like"/>
    <property type="match status" value="1"/>
</dbReference>
<dbReference type="PANTHER" id="PTHR45527">
    <property type="entry name" value="NONRIBOSOMAL PEPTIDE SYNTHETASE"/>
    <property type="match status" value="1"/>
</dbReference>
<comment type="cofactor">
    <cofactor evidence="1">
        <name>pantetheine 4'-phosphate</name>
        <dbReference type="ChEBI" id="CHEBI:47942"/>
    </cofactor>
</comment>
<dbReference type="Proteomes" id="UP000028511">
    <property type="component" value="Unassembled WGS sequence"/>
</dbReference>
<dbReference type="PROSITE" id="PS00012">
    <property type="entry name" value="PHOSPHOPANTETHEINE"/>
    <property type="match status" value="1"/>
</dbReference>
<dbReference type="AlphaFoldDB" id="A0A077NHM3"/>
<dbReference type="InterPro" id="IPR006162">
    <property type="entry name" value="Ppantetheine_attach_site"/>
</dbReference>
<sequence>MKKKLLFEVISEIASKNPENIAVNFCGNTLIYSQLEQQSDLLAHYFLSKYPMHRKGKIAIYIEPGLVLPVALLAILKAGFSYVPISHFYPVERMAKILDDSSAFLLLSTRSIINKRGLDTWFHSVLALEDIDFSAPTNTGCLPTVFSNDLAYILYTSGSTGIPKGVAIEHRNLSYYLDWFNQDLWPQTQALLPLTSSLSFAAAVAQLYAPLLRGDTLHILPADSLYEPEVLFNWYQQYSNGAIYCVPTIWDELLNYIINTDNSITLPKVVFLSGEPVSYDLKERTFQQLPGVRIFNLYGPTETTANGAFTELEKEKPVTLGKALRGSEIIIVNDDLQSVPAGQSGEICIIGEGVARGYVNLESLTKQRFFNYTTENVFSRGYRTGDLGKVNSQGELIYLGRIDRQMKINGVRIEPAEIERVLRQFPEINKALVCLLSEKTDQPYLVAYLVSQEKPISISEIRLFLRKKLPDVMVPSHYLFIETLPKLPNGKLDINRLPLPCPVRPELGYPCVKAVSNLQQDLIDIWQEALGFRELGIHDDFFDLGGNSLQAIQVRQIIRRRLSCDINYSLFFNNATPYLLSFIIPNYINDKVADVSEDEILDGDNCLLSDEQNYFLMLDQINPDPASYCINFYLIINGELNNSAIEWSLKRILECNSVLRSRFNLDEFSRIEENYSVEMIQILQQVYTRSLDLIDEMDIKHLLDFVDFPKVDLEQTLPISFKLLSLEKQKNILLVSVHHVVFDHDSINLFFNQFINYMRAYIAGDFHYKLGNGMQYQRYCQWQKKIKSIRYQQEQKFWVKTMEDYLLAGADASEFRTTEEVKGENHWFSISVELTLALTLFAKKQKTTLFICMLTAFNKLLKCTLRYKNSAIGIPVSNRMLYEDISLLGCFVNMVTYYDVINPHDSFKTMLLRCQQKMNTILDNPMLPYNELINEVRAKGWNEKLRFPVCFNYLSSTSERIYLDSCEYQIGYIMNKQARFELTLSVNEGKSFSLCFNYAKNVFNIDEIKELSEKYHFLLSEMIFDE</sequence>
<name>A0A077NHM3_XENBV</name>
<proteinExistence type="predicted"/>
<keyword evidence="2" id="KW-0596">Phosphopantetheine</keyword>
<accession>A0A077NHM3</accession>
<dbReference type="Gene3D" id="3.30.559.10">
    <property type="entry name" value="Chloramphenicol acetyltransferase-like domain"/>
    <property type="match status" value="1"/>
</dbReference>
<dbReference type="SUPFAM" id="SSF56801">
    <property type="entry name" value="Acetyl-CoA synthetase-like"/>
    <property type="match status" value="1"/>
</dbReference>
<protein>
    <submittedName>
        <fullName evidence="5">Non-ribosomal peptide synthase</fullName>
    </submittedName>
</protein>
<dbReference type="RefSeq" id="WP_038218706.1">
    <property type="nucleotide sequence ID" value="NZ_CAWLWN010000249.1"/>
</dbReference>
<dbReference type="InterPro" id="IPR023213">
    <property type="entry name" value="CAT-like_dom_sf"/>
</dbReference>
<evidence type="ECO:0000256" key="2">
    <source>
        <dbReference type="ARBA" id="ARBA00022450"/>
    </source>
</evidence>
<evidence type="ECO:0000313" key="6">
    <source>
        <dbReference type="Proteomes" id="UP000028511"/>
    </source>
</evidence>
<dbReference type="PROSITE" id="PS50075">
    <property type="entry name" value="CARRIER"/>
    <property type="match status" value="1"/>
</dbReference>
<comment type="caution">
    <text evidence="5">The sequence shown here is derived from an EMBL/GenBank/DDBJ whole genome shotgun (WGS) entry which is preliminary data.</text>
</comment>
<evidence type="ECO:0000259" key="4">
    <source>
        <dbReference type="PROSITE" id="PS50075"/>
    </source>
</evidence>
<dbReference type="GO" id="GO:0031177">
    <property type="term" value="F:phosphopantetheine binding"/>
    <property type="evidence" value="ECO:0007669"/>
    <property type="project" value="TreeGrafter"/>
</dbReference>
<feature type="domain" description="Carrier" evidence="4">
    <location>
        <begin position="513"/>
        <end position="588"/>
    </location>
</feature>
<dbReference type="InterPro" id="IPR009081">
    <property type="entry name" value="PP-bd_ACP"/>
</dbReference>
<gene>
    <name evidence="5" type="primary">pspB</name>
    <name evidence="5" type="ORF">XBP1_2940100</name>
</gene>
<dbReference type="InterPro" id="IPR010071">
    <property type="entry name" value="AA_adenyl_dom"/>
</dbReference>
<evidence type="ECO:0000256" key="3">
    <source>
        <dbReference type="ARBA" id="ARBA00022553"/>
    </source>
</evidence>
<dbReference type="GO" id="GO:0003824">
    <property type="term" value="F:catalytic activity"/>
    <property type="evidence" value="ECO:0007669"/>
    <property type="project" value="InterPro"/>
</dbReference>
<dbReference type="InterPro" id="IPR000873">
    <property type="entry name" value="AMP-dep_synth/lig_dom"/>
</dbReference>
<evidence type="ECO:0000313" key="5">
    <source>
        <dbReference type="EMBL" id="CDG98194.1"/>
    </source>
</evidence>
<dbReference type="GO" id="GO:0005737">
    <property type="term" value="C:cytoplasm"/>
    <property type="evidence" value="ECO:0007669"/>
    <property type="project" value="TreeGrafter"/>
</dbReference>
<keyword evidence="3" id="KW-0597">Phosphoprotein</keyword>
<dbReference type="Gene3D" id="1.10.1200.10">
    <property type="entry name" value="ACP-like"/>
    <property type="match status" value="1"/>
</dbReference>
<organism evidence="5 6">
    <name type="scientific">Xenorhabdus bovienii str. puntauvense</name>
    <dbReference type="NCBI Taxonomy" id="1398201"/>
    <lineage>
        <taxon>Bacteria</taxon>
        <taxon>Pseudomonadati</taxon>
        <taxon>Pseudomonadota</taxon>
        <taxon>Gammaproteobacteria</taxon>
        <taxon>Enterobacterales</taxon>
        <taxon>Morganellaceae</taxon>
        <taxon>Xenorhabdus</taxon>
    </lineage>
</organism>
<dbReference type="HOGENOM" id="CLU_000022_2_10_6"/>
<dbReference type="InterPro" id="IPR020845">
    <property type="entry name" value="AMP-binding_CS"/>
</dbReference>
<dbReference type="PANTHER" id="PTHR45527:SF1">
    <property type="entry name" value="FATTY ACID SYNTHASE"/>
    <property type="match status" value="1"/>
</dbReference>
<dbReference type="CDD" id="cd05930">
    <property type="entry name" value="A_NRPS"/>
    <property type="match status" value="1"/>
</dbReference>
<dbReference type="InterPro" id="IPR001242">
    <property type="entry name" value="Condensation_dom"/>
</dbReference>
<evidence type="ECO:0000256" key="1">
    <source>
        <dbReference type="ARBA" id="ARBA00001957"/>
    </source>
</evidence>
<dbReference type="InterPro" id="IPR042099">
    <property type="entry name" value="ANL_N_sf"/>
</dbReference>
<dbReference type="Gene3D" id="3.40.50.12780">
    <property type="entry name" value="N-terminal domain of ligase-like"/>
    <property type="match status" value="1"/>
</dbReference>
<dbReference type="Pfam" id="PF13193">
    <property type="entry name" value="AMP-binding_C"/>
    <property type="match status" value="1"/>
</dbReference>
<dbReference type="NCBIfam" id="TIGR01733">
    <property type="entry name" value="AA-adenyl-dom"/>
    <property type="match status" value="1"/>
</dbReference>
<reference evidence="5" key="1">
    <citation type="submission" date="2013-07" db="EMBL/GenBank/DDBJ databases">
        <title>Sub-species coevolution in mutualistic symbiosis.</title>
        <authorList>
            <person name="Murfin K."/>
            <person name="Klassen J."/>
            <person name="Lee M."/>
            <person name="Forst S."/>
            <person name="Stock P."/>
            <person name="Goodrich-Blair H."/>
        </authorList>
    </citation>
    <scope>NUCLEOTIDE SEQUENCE [LARGE SCALE GENOMIC DNA]</scope>
    <source>
        <strain evidence="5">Puntauvense</strain>
    </source>
</reference>
<dbReference type="Gene3D" id="3.30.559.30">
    <property type="entry name" value="Nonribosomal peptide synthetase, condensation domain"/>
    <property type="match status" value="1"/>
</dbReference>
<dbReference type="InterPro" id="IPR036736">
    <property type="entry name" value="ACP-like_sf"/>
</dbReference>
<dbReference type="InterPro" id="IPR025110">
    <property type="entry name" value="AMP-bd_C"/>
</dbReference>
<dbReference type="PROSITE" id="PS00455">
    <property type="entry name" value="AMP_BINDING"/>
    <property type="match status" value="1"/>
</dbReference>
<dbReference type="Pfam" id="PF00668">
    <property type="entry name" value="Condensation"/>
    <property type="match status" value="1"/>
</dbReference>
<dbReference type="Pfam" id="PF00501">
    <property type="entry name" value="AMP-binding"/>
    <property type="match status" value="1"/>
</dbReference>
<dbReference type="SUPFAM" id="SSF52777">
    <property type="entry name" value="CoA-dependent acyltransferases"/>
    <property type="match status" value="2"/>
</dbReference>
<dbReference type="Gene3D" id="3.30.300.30">
    <property type="match status" value="1"/>
</dbReference>
<dbReference type="GO" id="GO:0044550">
    <property type="term" value="P:secondary metabolite biosynthetic process"/>
    <property type="evidence" value="ECO:0007669"/>
    <property type="project" value="TreeGrafter"/>
</dbReference>
<dbReference type="InterPro" id="IPR045851">
    <property type="entry name" value="AMP-bd_C_sf"/>
</dbReference>